<keyword evidence="3" id="KW-1185">Reference proteome</keyword>
<dbReference type="PANTHER" id="PTHR20992:SF9">
    <property type="entry name" value="AT15442P-RELATED"/>
    <property type="match status" value="1"/>
</dbReference>
<dbReference type="PANTHER" id="PTHR20992">
    <property type="entry name" value="AT15442P-RELATED"/>
    <property type="match status" value="1"/>
</dbReference>
<evidence type="ECO:0000256" key="1">
    <source>
        <dbReference type="SAM" id="MobiDB-lite"/>
    </source>
</evidence>
<protein>
    <submittedName>
        <fullName evidence="2">Uncharacterized protein</fullName>
    </submittedName>
</protein>
<gene>
    <name evidence="2" type="ORF">PSNMU_V1.4_AUG-EV-PASAV3_0030210</name>
</gene>
<accession>A0A448Z2K6</accession>
<dbReference type="EMBL" id="CAACVS010000081">
    <property type="protein sequence ID" value="VEU36234.1"/>
    <property type="molecule type" value="Genomic_DNA"/>
</dbReference>
<evidence type="ECO:0000313" key="3">
    <source>
        <dbReference type="Proteomes" id="UP000291116"/>
    </source>
</evidence>
<proteinExistence type="predicted"/>
<feature type="compositionally biased region" description="Low complexity" evidence="1">
    <location>
        <begin position="1"/>
        <end position="17"/>
    </location>
</feature>
<dbReference type="InterPro" id="IPR005240">
    <property type="entry name" value="DUF389"/>
</dbReference>
<sequence length="155" mass="17209">MVTFNESEPSSSSMMDSETNEYSLQEIDAKYGKPSLEPDFSYKVVGRLSRWEGGNTTPYQVEEKEPETNVQIDHGGTEKMSFCAFIKQFFRPCYDLTEVTIEDISRVKIMHDRFMGDAQFSFNYSTLLVIASVIAGVGLGGDSSASVIASMLVSP</sequence>
<dbReference type="AlphaFoldDB" id="A0A448Z2K6"/>
<name>A0A448Z2K6_9STRA</name>
<evidence type="ECO:0000313" key="2">
    <source>
        <dbReference type="EMBL" id="VEU36234.1"/>
    </source>
</evidence>
<dbReference type="Proteomes" id="UP000291116">
    <property type="component" value="Unassembled WGS sequence"/>
</dbReference>
<feature type="region of interest" description="Disordered" evidence="1">
    <location>
        <begin position="1"/>
        <end position="21"/>
    </location>
</feature>
<organism evidence="2 3">
    <name type="scientific">Pseudo-nitzschia multistriata</name>
    <dbReference type="NCBI Taxonomy" id="183589"/>
    <lineage>
        <taxon>Eukaryota</taxon>
        <taxon>Sar</taxon>
        <taxon>Stramenopiles</taxon>
        <taxon>Ochrophyta</taxon>
        <taxon>Bacillariophyta</taxon>
        <taxon>Bacillariophyceae</taxon>
        <taxon>Bacillariophycidae</taxon>
        <taxon>Bacillariales</taxon>
        <taxon>Bacillariaceae</taxon>
        <taxon>Pseudo-nitzschia</taxon>
    </lineage>
</organism>
<reference evidence="2 3" key="1">
    <citation type="submission" date="2019-01" db="EMBL/GenBank/DDBJ databases">
        <authorList>
            <person name="Ferrante I. M."/>
        </authorList>
    </citation>
    <scope>NUCLEOTIDE SEQUENCE [LARGE SCALE GENOMIC DNA]</scope>
    <source>
        <strain evidence="2 3">B856</strain>
    </source>
</reference>
<dbReference type="OrthoDB" id="543859at2759"/>